<dbReference type="OrthoDB" id="2576462at2759"/>
<evidence type="ECO:0000256" key="1">
    <source>
        <dbReference type="SAM" id="MobiDB-lite"/>
    </source>
</evidence>
<dbReference type="AlphaFoldDB" id="A0A0D0VPQ4"/>
<name>A0A0D0VPQ4_CRYGA</name>
<proteinExistence type="predicted"/>
<sequence>MEKDGVTTWDDWSAAFKVKAMPSHWEFHESHTLFHLSLHEVSPESWRKFNNAVILHCSHLYGTHLYPNDKQIADFYWAACPEHLFLHLVDKSEFHSDDLDTLRTLMSSHINQIVHEDTASRTTHRTVKTPLSSAPQSSDNAQLPHPVFYYHDPTHPLLYYRSPASQYIREVFRQENCCYDCRKISHQHPQCPSCTHSTTPKANQLETNLTAGDTTSAYLTLAQTIPPAADSIQDSSYALFHPLLAISVPGPANDPCPACPIQFLIDTGVSMTFVDPKLAVRLGWSVKGGAVWMRVRLAGGKGATPKHSPPYHVPEALLPCFHEMLLEHLNAGRLHYSSSPWASPAFLVSKGNGKFRMVCDFQALNDVTVGMNDPIY</sequence>
<gene>
    <name evidence="2" type="ORF">I312_01329</name>
</gene>
<accession>A0A0D0VPQ4</accession>
<protein>
    <recommendedName>
        <fullName evidence="3">Peptidase A2 domain-containing protein</fullName>
    </recommendedName>
</protein>
<dbReference type="InterPro" id="IPR043502">
    <property type="entry name" value="DNA/RNA_pol_sf"/>
</dbReference>
<evidence type="ECO:0008006" key="3">
    <source>
        <dbReference type="Google" id="ProtNLM"/>
    </source>
</evidence>
<dbReference type="Pfam" id="PF13650">
    <property type="entry name" value="Asp_protease_2"/>
    <property type="match status" value="1"/>
</dbReference>
<dbReference type="SUPFAM" id="SSF56672">
    <property type="entry name" value="DNA/RNA polymerases"/>
    <property type="match status" value="1"/>
</dbReference>
<dbReference type="PANTHER" id="PTHR37984:SF5">
    <property type="entry name" value="PROTEIN NYNRIN-LIKE"/>
    <property type="match status" value="1"/>
</dbReference>
<evidence type="ECO:0000313" key="2">
    <source>
        <dbReference type="EMBL" id="KIR49176.1"/>
    </source>
</evidence>
<dbReference type="PANTHER" id="PTHR37984">
    <property type="entry name" value="PROTEIN CBG26694"/>
    <property type="match status" value="1"/>
</dbReference>
<organism evidence="2">
    <name type="scientific">Cryptococcus bacillisporus CA1280</name>
    <dbReference type="NCBI Taxonomy" id="1296109"/>
    <lineage>
        <taxon>Eukaryota</taxon>
        <taxon>Fungi</taxon>
        <taxon>Dikarya</taxon>
        <taxon>Basidiomycota</taxon>
        <taxon>Agaricomycotina</taxon>
        <taxon>Tremellomycetes</taxon>
        <taxon>Tremellales</taxon>
        <taxon>Cryptococcaceae</taxon>
        <taxon>Cryptococcus</taxon>
        <taxon>Cryptococcus gattii species complex</taxon>
    </lineage>
</organism>
<feature type="compositionally biased region" description="Polar residues" evidence="1">
    <location>
        <begin position="129"/>
        <end position="139"/>
    </location>
</feature>
<feature type="region of interest" description="Disordered" evidence="1">
    <location>
        <begin position="119"/>
        <end position="139"/>
    </location>
</feature>
<dbReference type="HOGENOM" id="CLU_844727_0_0_1"/>
<reference evidence="2" key="1">
    <citation type="submission" date="2015-01" db="EMBL/GenBank/DDBJ databases">
        <title>The Genome Sequence of Cryptococcus gattii CA1280.</title>
        <authorList>
            <consortium name="The Broad Institute Genomics Platform"/>
            <person name="Cuomo C."/>
            <person name="Litvintseva A."/>
            <person name="Chen Y."/>
            <person name="Heitman J."/>
            <person name="Sun S."/>
            <person name="Springer D."/>
            <person name="Dromer F."/>
            <person name="Young S."/>
            <person name="Zeng Q."/>
            <person name="Gargeya S."/>
            <person name="Abouelleil A."/>
            <person name="Alvarado L."/>
            <person name="Chapman S.B."/>
            <person name="Gainer-Dewar J."/>
            <person name="Goldberg J."/>
            <person name="Griggs A."/>
            <person name="Gujja S."/>
            <person name="Hansen M."/>
            <person name="Howarth C."/>
            <person name="Imamovic A."/>
            <person name="Larimer J."/>
            <person name="Murphy C."/>
            <person name="Naylor J."/>
            <person name="Pearson M."/>
            <person name="Priest M."/>
            <person name="Roberts A."/>
            <person name="Saif S."/>
            <person name="Shea T."/>
            <person name="Sykes S."/>
            <person name="Wortman J."/>
            <person name="Nusbaum C."/>
            <person name="Birren B."/>
        </authorList>
    </citation>
    <scope>NUCLEOTIDE SEQUENCE [LARGE SCALE GENOMIC DNA]</scope>
    <source>
        <strain evidence="2">CA1280</strain>
    </source>
</reference>
<dbReference type="InterPro" id="IPR050951">
    <property type="entry name" value="Retrovirus_Pol_polyprotein"/>
</dbReference>
<dbReference type="EMBL" id="KN847975">
    <property type="protein sequence ID" value="KIR49176.1"/>
    <property type="molecule type" value="Genomic_DNA"/>
</dbReference>
<dbReference type="Gene3D" id="3.10.10.10">
    <property type="entry name" value="HIV Type 1 Reverse Transcriptase, subunit A, domain 1"/>
    <property type="match status" value="1"/>
</dbReference>